<dbReference type="InterPro" id="IPR050087">
    <property type="entry name" value="AON_synthase_class-II"/>
</dbReference>
<evidence type="ECO:0000256" key="1">
    <source>
        <dbReference type="ARBA" id="ARBA00001933"/>
    </source>
</evidence>
<name>A0A0H5QW58_9EUKA</name>
<evidence type="ECO:0000256" key="5">
    <source>
        <dbReference type="ARBA" id="ARBA00013220"/>
    </source>
</evidence>
<reference evidence="13" key="1">
    <citation type="submission" date="2015-04" db="EMBL/GenBank/DDBJ databases">
        <title>The genome sequence of the plant pathogenic Rhizarian Plasmodiophora brassicae reveals insights in its biotrophic life cycle and the origin of chitin synthesis.</title>
        <authorList>
            <person name="Schwelm A."/>
            <person name="Fogelqvist J."/>
            <person name="Knaust A."/>
            <person name="Julke S."/>
            <person name="Lilja T."/>
            <person name="Dhandapani V."/>
            <person name="Bonilla-Rosso G."/>
            <person name="Karlsson M."/>
            <person name="Shevchenko A."/>
            <person name="Choi S.R."/>
            <person name="Kim H.G."/>
            <person name="Park J.Y."/>
            <person name="Lim Y.P."/>
            <person name="Ludwig-Muller J."/>
            <person name="Dixelius C."/>
        </authorList>
    </citation>
    <scope>NUCLEOTIDE SEQUENCE</scope>
    <source>
        <tissue evidence="13">Potato root galls</tissue>
    </source>
</reference>
<evidence type="ECO:0000256" key="8">
    <source>
        <dbReference type="ARBA" id="ARBA00022919"/>
    </source>
</evidence>
<evidence type="ECO:0000256" key="4">
    <source>
        <dbReference type="ARBA" id="ARBA00008392"/>
    </source>
</evidence>
<comment type="pathway">
    <text evidence="3">Sphingolipid metabolism.</text>
</comment>
<dbReference type="EMBL" id="HACM01005545">
    <property type="protein sequence ID" value="CRZ05987.1"/>
    <property type="molecule type" value="Transcribed_RNA"/>
</dbReference>
<evidence type="ECO:0000256" key="7">
    <source>
        <dbReference type="ARBA" id="ARBA00022898"/>
    </source>
</evidence>
<dbReference type="GO" id="GO:0016020">
    <property type="term" value="C:membrane"/>
    <property type="evidence" value="ECO:0007669"/>
    <property type="project" value="GOC"/>
</dbReference>
<keyword evidence="7" id="KW-0663">Pyridoxal phosphate</keyword>
<dbReference type="SUPFAM" id="SSF53383">
    <property type="entry name" value="PLP-dependent transferases"/>
    <property type="match status" value="1"/>
</dbReference>
<evidence type="ECO:0000256" key="3">
    <source>
        <dbReference type="ARBA" id="ARBA00004991"/>
    </source>
</evidence>
<keyword evidence="10" id="KW-0012">Acyltransferase</keyword>
<organism evidence="13">
    <name type="scientific">Spongospora subterranea</name>
    <dbReference type="NCBI Taxonomy" id="70186"/>
    <lineage>
        <taxon>Eukaryota</taxon>
        <taxon>Sar</taxon>
        <taxon>Rhizaria</taxon>
        <taxon>Endomyxa</taxon>
        <taxon>Phytomyxea</taxon>
        <taxon>Plasmodiophorida</taxon>
        <taxon>Plasmodiophoridae</taxon>
        <taxon>Spongospora</taxon>
    </lineage>
</organism>
<comment type="cofactor">
    <cofactor evidence="1">
        <name>pyridoxal 5'-phosphate</name>
        <dbReference type="ChEBI" id="CHEBI:597326"/>
    </cofactor>
</comment>
<dbReference type="PANTHER" id="PTHR13693">
    <property type="entry name" value="CLASS II AMINOTRANSFERASE/8-AMINO-7-OXONONANOATE SYNTHASE"/>
    <property type="match status" value="1"/>
</dbReference>
<feature type="signal peptide" evidence="11">
    <location>
        <begin position="1"/>
        <end position="26"/>
    </location>
</feature>
<dbReference type="AlphaFoldDB" id="A0A0H5QW58"/>
<feature type="chain" id="PRO_5005222839" description="serine C-palmitoyltransferase" evidence="11">
    <location>
        <begin position="27"/>
        <end position="515"/>
    </location>
</feature>
<comment type="similarity">
    <text evidence="4">Belongs to the class-II pyridoxal-phosphate-dependent aminotransferase family.</text>
</comment>
<keyword evidence="9" id="KW-0443">Lipid metabolism</keyword>
<feature type="domain" description="Aminotransferase class I/classII large" evidence="12">
    <location>
        <begin position="136"/>
        <end position="499"/>
    </location>
</feature>
<dbReference type="InterPro" id="IPR015424">
    <property type="entry name" value="PyrdxlP-dep_Trfase"/>
</dbReference>
<dbReference type="InterPro" id="IPR004839">
    <property type="entry name" value="Aminotransferase_I/II_large"/>
</dbReference>
<dbReference type="Gene3D" id="3.40.640.10">
    <property type="entry name" value="Type I PLP-dependent aspartate aminotransferase-like (Major domain)"/>
    <property type="match status" value="1"/>
</dbReference>
<evidence type="ECO:0000259" key="12">
    <source>
        <dbReference type="Pfam" id="PF00155"/>
    </source>
</evidence>
<dbReference type="InterPro" id="IPR015421">
    <property type="entry name" value="PyrdxlP-dep_Trfase_major"/>
</dbReference>
<evidence type="ECO:0000256" key="2">
    <source>
        <dbReference type="ARBA" id="ARBA00004760"/>
    </source>
</evidence>
<sequence length="515" mass="56955">MNLLQTTHGLCAVIVAFFAQMQTVQAQPSLSVMLSSTQRFVSPFLNGLEESFYKNPGHVILETVCILTILFLILHRRLDPNSKESEKLSEKEELELIRDWVPLPLVSETAKQFTTRVVSSTTSDGCVNIIGCKDKKLNMTSFDFLGLGNIQAFKDKCAKTIVKYGVGACGPRGFYGTVSPHLLFENEMAKFMGTEAAILYSDGLATFSSVIAAFSKSGDLIVCDEGVSYDIRCGIKLARSRAIFFKHNDMNDLKEKLTEIENQERIIPKWSQHRRFIIVEGLYQNTGNICPLDIVVSLKKQYKYRIMMDDSLGFGVLGETGRGTCEMQKVDVKDVDIWCTRLDTSLASVGGVCCGSLEVVKHQRLSGAGYVFSASSPMFTCTAAIEALRFIDKQRRLCAQVRSNSKFLRHIISKRLSGKCTVTGDIVSPIVYLKFASEGNSSHITETYQFAAEHVFECFDTIVGVSTFSEGETIAPEPSLKVIVSASHTSAQLETLVKNLGSTIEEVVKLHGKNL</sequence>
<dbReference type="Pfam" id="PF00155">
    <property type="entry name" value="Aminotran_1_2"/>
    <property type="match status" value="1"/>
</dbReference>
<keyword evidence="8" id="KW-0746">Sphingolipid metabolism</keyword>
<dbReference type="GO" id="GO:0046513">
    <property type="term" value="P:ceramide biosynthetic process"/>
    <property type="evidence" value="ECO:0007669"/>
    <property type="project" value="TreeGrafter"/>
</dbReference>
<evidence type="ECO:0000256" key="9">
    <source>
        <dbReference type="ARBA" id="ARBA00023098"/>
    </source>
</evidence>
<comment type="pathway">
    <text evidence="2">Lipid metabolism; sphingolipid metabolism.</text>
</comment>
<dbReference type="EC" id="2.3.1.50" evidence="5"/>
<dbReference type="GO" id="GO:0004758">
    <property type="term" value="F:serine C-palmitoyltransferase activity"/>
    <property type="evidence" value="ECO:0007669"/>
    <property type="project" value="TreeGrafter"/>
</dbReference>
<keyword evidence="11" id="KW-0732">Signal</keyword>
<dbReference type="PANTHER" id="PTHR13693:SF2">
    <property type="entry name" value="SERINE PALMITOYLTRANSFERASE 1"/>
    <property type="match status" value="1"/>
</dbReference>
<evidence type="ECO:0000313" key="13">
    <source>
        <dbReference type="EMBL" id="CRZ05987.1"/>
    </source>
</evidence>
<proteinExistence type="inferred from homology"/>
<dbReference type="InterPro" id="IPR015422">
    <property type="entry name" value="PyrdxlP-dep_Trfase_small"/>
</dbReference>
<accession>A0A0H5QW58</accession>
<dbReference type="GO" id="GO:0030170">
    <property type="term" value="F:pyridoxal phosphate binding"/>
    <property type="evidence" value="ECO:0007669"/>
    <property type="project" value="InterPro"/>
</dbReference>
<dbReference type="Gene3D" id="3.90.1150.10">
    <property type="entry name" value="Aspartate Aminotransferase, domain 1"/>
    <property type="match status" value="1"/>
</dbReference>
<evidence type="ECO:0000256" key="6">
    <source>
        <dbReference type="ARBA" id="ARBA00022679"/>
    </source>
</evidence>
<dbReference type="GO" id="GO:0005783">
    <property type="term" value="C:endoplasmic reticulum"/>
    <property type="evidence" value="ECO:0007669"/>
    <property type="project" value="TreeGrafter"/>
</dbReference>
<keyword evidence="6" id="KW-0808">Transferase</keyword>
<protein>
    <recommendedName>
        <fullName evidence="5">serine C-palmitoyltransferase</fullName>
        <ecNumber evidence="5">2.3.1.50</ecNumber>
    </recommendedName>
</protein>
<evidence type="ECO:0000256" key="11">
    <source>
        <dbReference type="SAM" id="SignalP"/>
    </source>
</evidence>
<feature type="non-terminal residue" evidence="13">
    <location>
        <position position="515"/>
    </location>
</feature>
<evidence type="ECO:0000256" key="10">
    <source>
        <dbReference type="ARBA" id="ARBA00023315"/>
    </source>
</evidence>
<dbReference type="GO" id="GO:0046512">
    <property type="term" value="P:sphingosine biosynthetic process"/>
    <property type="evidence" value="ECO:0007669"/>
    <property type="project" value="TreeGrafter"/>
</dbReference>